<reference evidence="2" key="1">
    <citation type="journal article" date="2023" name="Mol. Biol. Evol.">
        <title>Third-Generation Sequencing Reveals the Adaptive Role of the Epigenome in Three Deep-Sea Polychaetes.</title>
        <authorList>
            <person name="Perez M."/>
            <person name="Aroh O."/>
            <person name="Sun Y."/>
            <person name="Lan Y."/>
            <person name="Juniper S.K."/>
            <person name="Young C.R."/>
            <person name="Angers B."/>
            <person name="Qian P.Y."/>
        </authorList>
    </citation>
    <scope>NUCLEOTIDE SEQUENCE</scope>
    <source>
        <strain evidence="2">P08H-3</strain>
    </source>
</reference>
<keyword evidence="3" id="KW-1185">Reference proteome</keyword>
<organism evidence="2 3">
    <name type="scientific">Paralvinella palmiformis</name>
    <dbReference type="NCBI Taxonomy" id="53620"/>
    <lineage>
        <taxon>Eukaryota</taxon>
        <taxon>Metazoa</taxon>
        <taxon>Spiralia</taxon>
        <taxon>Lophotrochozoa</taxon>
        <taxon>Annelida</taxon>
        <taxon>Polychaeta</taxon>
        <taxon>Sedentaria</taxon>
        <taxon>Canalipalpata</taxon>
        <taxon>Terebellida</taxon>
        <taxon>Terebelliformia</taxon>
        <taxon>Alvinellidae</taxon>
        <taxon>Paralvinella</taxon>
    </lineage>
</organism>
<dbReference type="AlphaFoldDB" id="A0AAD9IX55"/>
<protein>
    <submittedName>
        <fullName evidence="2">Uncharacterized protein</fullName>
    </submittedName>
</protein>
<dbReference type="Proteomes" id="UP001208570">
    <property type="component" value="Unassembled WGS sequence"/>
</dbReference>
<gene>
    <name evidence="2" type="ORF">LSH36_973g00072</name>
</gene>
<evidence type="ECO:0000313" key="3">
    <source>
        <dbReference type="Proteomes" id="UP001208570"/>
    </source>
</evidence>
<comment type="caution">
    <text evidence="2">The sequence shown here is derived from an EMBL/GenBank/DDBJ whole genome shotgun (WGS) entry which is preliminary data.</text>
</comment>
<keyword evidence="1" id="KW-0732">Signal</keyword>
<dbReference type="EMBL" id="JAODUP010000973">
    <property type="protein sequence ID" value="KAK2142309.1"/>
    <property type="molecule type" value="Genomic_DNA"/>
</dbReference>
<sequence>MMSSLHLLPIPHAYFMFVWSFLTSYGLIHDGMPADEALHVLTSDFWSWKLREFPELATTEGIHDYDDKLESYSYSNFDLRLAYCKELLAELDIVNKTSLSRENRLTYDVLKDQLNTFIHGYEWKE</sequence>
<evidence type="ECO:0000313" key="2">
    <source>
        <dbReference type="EMBL" id="KAK2142309.1"/>
    </source>
</evidence>
<name>A0AAD9IX55_9ANNE</name>
<evidence type="ECO:0000256" key="1">
    <source>
        <dbReference type="SAM" id="SignalP"/>
    </source>
</evidence>
<accession>A0AAD9IX55</accession>
<proteinExistence type="predicted"/>
<feature type="chain" id="PRO_5042229142" evidence="1">
    <location>
        <begin position="21"/>
        <end position="125"/>
    </location>
</feature>
<feature type="signal peptide" evidence="1">
    <location>
        <begin position="1"/>
        <end position="20"/>
    </location>
</feature>